<proteinExistence type="predicted"/>
<dbReference type="RefSeq" id="WP_107035302.1">
    <property type="nucleotide sequence ID" value="NZ_CAOMFE010000016.1"/>
</dbReference>
<dbReference type="SUPFAM" id="SSF109998">
    <property type="entry name" value="Triger factor/SurA peptide-binding domain-like"/>
    <property type="match status" value="1"/>
</dbReference>
<feature type="domain" description="PpiC" evidence="3">
    <location>
        <begin position="265"/>
        <end position="361"/>
    </location>
</feature>
<dbReference type="EMBL" id="PUBV01000004">
    <property type="protein sequence ID" value="PWB08915.1"/>
    <property type="molecule type" value="Genomic_DNA"/>
</dbReference>
<dbReference type="InterPro" id="IPR027304">
    <property type="entry name" value="Trigger_fact/SurA_dom_sf"/>
</dbReference>
<keyword evidence="1" id="KW-0732">Signal</keyword>
<gene>
    <name evidence="4" type="ORF">C5O25_02790</name>
</gene>
<evidence type="ECO:0000256" key="1">
    <source>
        <dbReference type="ARBA" id="ARBA00022729"/>
    </source>
</evidence>
<dbReference type="Gene3D" id="3.10.50.40">
    <property type="match status" value="2"/>
</dbReference>
<reference evidence="5" key="1">
    <citation type="submission" date="2018-02" db="EMBL/GenBank/DDBJ databases">
        <authorList>
            <person name="Clavel T."/>
            <person name="Strowig T."/>
        </authorList>
    </citation>
    <scope>NUCLEOTIDE SEQUENCE [LARGE SCALE GENOMIC DNA]</scope>
    <source>
        <strain evidence="5">DSM 100764</strain>
    </source>
</reference>
<dbReference type="InterPro" id="IPR000297">
    <property type="entry name" value="PPIase_PpiC"/>
</dbReference>
<comment type="caution">
    <text evidence="4">The sequence shown here is derived from an EMBL/GenBank/DDBJ whole genome shotgun (WGS) entry which is preliminary data.</text>
</comment>
<keyword evidence="2 4" id="KW-0413">Isomerase</keyword>
<dbReference type="Pfam" id="PF00639">
    <property type="entry name" value="Rotamase"/>
    <property type="match status" value="2"/>
</dbReference>
<evidence type="ECO:0000256" key="2">
    <source>
        <dbReference type="PROSITE-ProRule" id="PRU00278"/>
    </source>
</evidence>
<name>A0A2V1IVE4_9BACT</name>
<dbReference type="PANTHER" id="PTHR47637">
    <property type="entry name" value="CHAPERONE SURA"/>
    <property type="match status" value="1"/>
</dbReference>
<evidence type="ECO:0000313" key="4">
    <source>
        <dbReference type="EMBL" id="PWB08915.1"/>
    </source>
</evidence>
<dbReference type="PANTHER" id="PTHR47637:SF1">
    <property type="entry name" value="CHAPERONE SURA"/>
    <property type="match status" value="1"/>
</dbReference>
<dbReference type="Proteomes" id="UP000244925">
    <property type="component" value="Unassembled WGS sequence"/>
</dbReference>
<protein>
    <submittedName>
        <fullName evidence="4">Peptidylprolyl isomerase</fullName>
    </submittedName>
</protein>
<keyword evidence="2" id="KW-0697">Rotamase</keyword>
<sequence>MLFTAVAINAQNNVAEEVAWVVGDQPIWKSEIEDYYNNLIYQQTPIKGDPYCVVPEMIAVEKLYLHQADIDTVEVSDAMVMAEVDARINQFVNQFGSKEKVEEYFRRSMPDIKQQMLENIKNTYRVREVQRSLTKDLKVTPSDVRKYFQQLPADSVPYVPLQVEVQVITFHPTIPRQEIEDVKSRLRDFTERINKGESEMSTLAILYSEDVGTAMRGGETGFLGRGELDPEYAAVAFNLNDTRKVSRIVESEYGYHIIQLVEKRGNRINTRHILLRPKVSDNDINEAMQRLDSLRTDIVDHKRFKFDEVVSYLSQDKDTRYNKGIMVNDKDGTTRFEMKDLPQDIAKQVSQLQPGEISKPFLMIDQKLNREVVSIVKLTARIEGHKANLSDDYQLLLSMYEQSLNEKTIREWLRQKIAQTYVRIEDGWRNCEFSHEGWIKEK</sequence>
<dbReference type="InterPro" id="IPR050280">
    <property type="entry name" value="OMP_Chaperone_SurA"/>
</dbReference>
<evidence type="ECO:0000313" key="5">
    <source>
        <dbReference type="Proteomes" id="UP000244925"/>
    </source>
</evidence>
<dbReference type="GO" id="GO:0003755">
    <property type="term" value="F:peptidyl-prolyl cis-trans isomerase activity"/>
    <property type="evidence" value="ECO:0007669"/>
    <property type="project" value="UniProtKB-KW"/>
</dbReference>
<dbReference type="Gene3D" id="1.10.4030.10">
    <property type="entry name" value="Porin chaperone SurA, peptide-binding domain"/>
    <property type="match status" value="1"/>
</dbReference>
<dbReference type="AlphaFoldDB" id="A0A2V1IVE4"/>
<accession>A0A2V1IVE4</accession>
<organism evidence="4 5">
    <name type="scientific">Paramuribaculum intestinale</name>
    <dbReference type="NCBI Taxonomy" id="2094151"/>
    <lineage>
        <taxon>Bacteria</taxon>
        <taxon>Pseudomonadati</taxon>
        <taxon>Bacteroidota</taxon>
        <taxon>Bacteroidia</taxon>
        <taxon>Bacteroidales</taxon>
        <taxon>Muribaculaceae</taxon>
        <taxon>Paramuribaculum</taxon>
    </lineage>
</organism>
<feature type="domain" description="PpiC" evidence="3">
    <location>
        <begin position="164"/>
        <end position="262"/>
    </location>
</feature>
<evidence type="ECO:0000259" key="3">
    <source>
        <dbReference type="PROSITE" id="PS50198"/>
    </source>
</evidence>
<dbReference type="InterPro" id="IPR046357">
    <property type="entry name" value="PPIase_dom_sf"/>
</dbReference>
<keyword evidence="5" id="KW-1185">Reference proteome</keyword>
<dbReference type="PROSITE" id="PS50198">
    <property type="entry name" value="PPIC_PPIASE_2"/>
    <property type="match status" value="2"/>
</dbReference>
<dbReference type="SUPFAM" id="SSF54534">
    <property type="entry name" value="FKBP-like"/>
    <property type="match status" value="2"/>
</dbReference>